<dbReference type="GO" id="GO:0006780">
    <property type="term" value="P:uroporphyrinogen III biosynthetic process"/>
    <property type="evidence" value="ECO:0007669"/>
    <property type="project" value="UniProtKB-UniRule"/>
</dbReference>
<evidence type="ECO:0000256" key="9">
    <source>
        <dbReference type="RuleBase" id="RU366031"/>
    </source>
</evidence>
<dbReference type="GO" id="GO:0006782">
    <property type="term" value="P:protoporphyrinogen IX biosynthetic process"/>
    <property type="evidence" value="ECO:0007669"/>
    <property type="project" value="UniProtKB-UniRule"/>
</dbReference>
<evidence type="ECO:0000313" key="11">
    <source>
        <dbReference type="EMBL" id="MBB3966897.1"/>
    </source>
</evidence>
<accession>A0A7W6GD73</accession>
<keyword evidence="12" id="KW-1185">Reference proteome</keyword>
<dbReference type="Pfam" id="PF02602">
    <property type="entry name" value="HEM4"/>
    <property type="match status" value="1"/>
</dbReference>
<dbReference type="EC" id="4.2.1.75" evidence="3 9"/>
<comment type="caution">
    <text evidence="11">The sequence shown here is derived from an EMBL/GenBank/DDBJ whole genome shotgun (WGS) entry which is preliminary data.</text>
</comment>
<evidence type="ECO:0000259" key="10">
    <source>
        <dbReference type="Pfam" id="PF02602"/>
    </source>
</evidence>
<evidence type="ECO:0000256" key="4">
    <source>
        <dbReference type="ARBA" id="ARBA00023239"/>
    </source>
</evidence>
<dbReference type="SUPFAM" id="SSF69618">
    <property type="entry name" value="HemD-like"/>
    <property type="match status" value="1"/>
</dbReference>
<dbReference type="RefSeq" id="WP_183902361.1">
    <property type="nucleotide sequence ID" value="NZ_JACIDW010000024.1"/>
</dbReference>
<feature type="domain" description="Tetrapyrrole biosynthesis uroporphyrinogen III synthase" evidence="10">
    <location>
        <begin position="14"/>
        <end position="237"/>
    </location>
</feature>
<evidence type="ECO:0000256" key="5">
    <source>
        <dbReference type="ARBA" id="ARBA00023244"/>
    </source>
</evidence>
<dbReference type="PANTHER" id="PTHR38042">
    <property type="entry name" value="UROPORPHYRINOGEN-III SYNTHASE, CHLOROPLASTIC"/>
    <property type="match status" value="1"/>
</dbReference>
<dbReference type="CDD" id="cd06578">
    <property type="entry name" value="HemD"/>
    <property type="match status" value="1"/>
</dbReference>
<keyword evidence="5 9" id="KW-0627">Porphyrin biosynthesis</keyword>
<evidence type="ECO:0000313" key="12">
    <source>
        <dbReference type="Proteomes" id="UP000582090"/>
    </source>
</evidence>
<dbReference type="PANTHER" id="PTHR38042:SF1">
    <property type="entry name" value="UROPORPHYRINOGEN-III SYNTHASE, CHLOROPLASTIC"/>
    <property type="match status" value="1"/>
</dbReference>
<evidence type="ECO:0000256" key="1">
    <source>
        <dbReference type="ARBA" id="ARBA00004772"/>
    </source>
</evidence>
<reference evidence="11 12" key="1">
    <citation type="submission" date="2020-08" db="EMBL/GenBank/DDBJ databases">
        <title>Genomic Encyclopedia of Type Strains, Phase IV (KMG-IV): sequencing the most valuable type-strain genomes for metagenomic binning, comparative biology and taxonomic classification.</title>
        <authorList>
            <person name="Goeker M."/>
        </authorList>
    </citation>
    <scope>NUCLEOTIDE SEQUENCE [LARGE SCALE GENOMIC DNA]</scope>
    <source>
        <strain evidence="11 12">DSM 26575</strain>
    </source>
</reference>
<dbReference type="Proteomes" id="UP000582090">
    <property type="component" value="Unassembled WGS sequence"/>
</dbReference>
<dbReference type="InterPro" id="IPR036108">
    <property type="entry name" value="4pyrrol_syn_uPrphyn_synt_sf"/>
</dbReference>
<dbReference type="Gene3D" id="3.40.50.10090">
    <property type="match status" value="2"/>
</dbReference>
<comment type="catalytic activity">
    <reaction evidence="8 9">
        <text>hydroxymethylbilane = uroporphyrinogen III + H2O</text>
        <dbReference type="Rhea" id="RHEA:18965"/>
        <dbReference type="ChEBI" id="CHEBI:15377"/>
        <dbReference type="ChEBI" id="CHEBI:57308"/>
        <dbReference type="ChEBI" id="CHEBI:57845"/>
        <dbReference type="EC" id="4.2.1.75"/>
    </reaction>
</comment>
<comment type="similarity">
    <text evidence="2 9">Belongs to the uroporphyrinogen-III synthase family.</text>
</comment>
<proteinExistence type="inferred from homology"/>
<name>A0A7W6GD73_9HYPH</name>
<sequence>MRVLVTRPPHPGERTAKRLAEMGHEPVMLPLSAPAHDPDAAFAALANSDGPISVTSAEAIRVLTERPDDLAPHLSRPLYAVGDATAEEARASGFRDVTASTGDGADLAERIAQLDVARSDTTRLLYLAGAPRAETFETRAFELGLTVDTVECYRMRRLTVPDQLLRELFSAHEPDAILFYSRRTAEDFFALREISANLDALIGVRLLCLSPTIADAIPPTLQGQSATPDQPDETALLSLL</sequence>
<organism evidence="11 12">
    <name type="scientific">Rhizobium metallidurans</name>
    <dbReference type="NCBI Taxonomy" id="1265931"/>
    <lineage>
        <taxon>Bacteria</taxon>
        <taxon>Pseudomonadati</taxon>
        <taxon>Pseudomonadota</taxon>
        <taxon>Alphaproteobacteria</taxon>
        <taxon>Hyphomicrobiales</taxon>
        <taxon>Rhizobiaceae</taxon>
        <taxon>Rhizobium/Agrobacterium group</taxon>
        <taxon>Rhizobium</taxon>
    </lineage>
</organism>
<dbReference type="InterPro" id="IPR039793">
    <property type="entry name" value="UROS/Hem4"/>
</dbReference>
<dbReference type="AlphaFoldDB" id="A0A7W6GD73"/>
<gene>
    <name evidence="11" type="ORF">GGQ67_004590</name>
</gene>
<dbReference type="GO" id="GO:0004852">
    <property type="term" value="F:uroporphyrinogen-III synthase activity"/>
    <property type="evidence" value="ECO:0007669"/>
    <property type="project" value="UniProtKB-UniRule"/>
</dbReference>
<evidence type="ECO:0000256" key="8">
    <source>
        <dbReference type="ARBA" id="ARBA00048617"/>
    </source>
</evidence>
<comment type="function">
    <text evidence="6 9">Catalyzes cyclization of the linear tetrapyrrole, hydroxymethylbilane, to the macrocyclic uroporphyrinogen III.</text>
</comment>
<evidence type="ECO:0000256" key="7">
    <source>
        <dbReference type="ARBA" id="ARBA00040167"/>
    </source>
</evidence>
<evidence type="ECO:0000256" key="2">
    <source>
        <dbReference type="ARBA" id="ARBA00008133"/>
    </source>
</evidence>
<keyword evidence="4 9" id="KW-0456">Lyase</keyword>
<dbReference type="InterPro" id="IPR003754">
    <property type="entry name" value="4pyrrol_synth_uPrphyn_synth"/>
</dbReference>
<comment type="pathway">
    <text evidence="1 9">Porphyrin-containing compound metabolism; protoporphyrin-IX biosynthesis; coproporphyrinogen-III from 5-aminolevulinate: step 3/4.</text>
</comment>
<evidence type="ECO:0000256" key="3">
    <source>
        <dbReference type="ARBA" id="ARBA00013109"/>
    </source>
</evidence>
<dbReference type="NCBIfam" id="NF006621">
    <property type="entry name" value="PRK09189.1"/>
    <property type="match status" value="1"/>
</dbReference>
<evidence type="ECO:0000256" key="6">
    <source>
        <dbReference type="ARBA" id="ARBA00037589"/>
    </source>
</evidence>
<protein>
    <recommendedName>
        <fullName evidence="7 9">Uroporphyrinogen-III synthase</fullName>
        <ecNumber evidence="3 9">4.2.1.75</ecNumber>
    </recommendedName>
</protein>
<dbReference type="EMBL" id="JACIDW010000024">
    <property type="protein sequence ID" value="MBB3966897.1"/>
    <property type="molecule type" value="Genomic_DNA"/>
</dbReference>